<protein>
    <recommendedName>
        <fullName evidence="3">HTH tetR-type domain-containing protein</fullName>
    </recommendedName>
</protein>
<dbReference type="GO" id="GO:0003700">
    <property type="term" value="F:DNA-binding transcription factor activity"/>
    <property type="evidence" value="ECO:0007669"/>
    <property type="project" value="TreeGrafter"/>
</dbReference>
<dbReference type="PANTHER" id="PTHR30055">
    <property type="entry name" value="HTH-TYPE TRANSCRIPTIONAL REGULATOR RUTR"/>
    <property type="match status" value="1"/>
</dbReference>
<dbReference type="PANTHER" id="PTHR30055:SF174">
    <property type="entry name" value="TRANSCRIPTIONAL REGULATORY PROTEIN (PROBABLY TETR-FAMILY)-RELATED"/>
    <property type="match status" value="1"/>
</dbReference>
<evidence type="ECO:0000256" key="1">
    <source>
        <dbReference type="ARBA" id="ARBA00023125"/>
    </source>
</evidence>
<dbReference type="SUPFAM" id="SSF46689">
    <property type="entry name" value="Homeodomain-like"/>
    <property type="match status" value="1"/>
</dbReference>
<proteinExistence type="predicted"/>
<dbReference type="InterPro" id="IPR001647">
    <property type="entry name" value="HTH_TetR"/>
</dbReference>
<dbReference type="Pfam" id="PF00440">
    <property type="entry name" value="TetR_N"/>
    <property type="match status" value="1"/>
</dbReference>
<reference evidence="4" key="2">
    <citation type="submission" date="2024-07" db="EMBL/GenBank/DDBJ databases">
        <title>Streptomyces haneummycinica sp. nov., a new antibiotic-producing actinobacterium isolated from marine sediment.</title>
        <authorList>
            <person name="Uemura M."/>
            <person name="Hamada M."/>
            <person name="Hirano S."/>
            <person name="Kobayashi K."/>
            <person name="Ohshiro T."/>
            <person name="Kobayashi T."/>
            <person name="Terahara T."/>
        </authorList>
    </citation>
    <scope>NUCLEOTIDE SEQUENCE</scope>
    <source>
        <strain evidence="4">KM77-8</strain>
    </source>
</reference>
<evidence type="ECO:0000259" key="3">
    <source>
        <dbReference type="PROSITE" id="PS50977"/>
    </source>
</evidence>
<dbReference type="InterPro" id="IPR050109">
    <property type="entry name" value="HTH-type_TetR-like_transc_reg"/>
</dbReference>
<dbReference type="InterPro" id="IPR009057">
    <property type="entry name" value="Homeodomain-like_sf"/>
</dbReference>
<name>A0AAT9H8N4_9ACTN</name>
<dbReference type="EMBL" id="AP035768">
    <property type="protein sequence ID" value="BFO13795.1"/>
    <property type="molecule type" value="Genomic_DNA"/>
</dbReference>
<evidence type="ECO:0000313" key="4">
    <source>
        <dbReference type="EMBL" id="BFO13795.1"/>
    </source>
</evidence>
<dbReference type="GO" id="GO:0000976">
    <property type="term" value="F:transcription cis-regulatory region binding"/>
    <property type="evidence" value="ECO:0007669"/>
    <property type="project" value="TreeGrafter"/>
</dbReference>
<dbReference type="Gene3D" id="1.10.357.10">
    <property type="entry name" value="Tetracycline Repressor, domain 2"/>
    <property type="match status" value="1"/>
</dbReference>
<feature type="DNA-binding region" description="H-T-H motif" evidence="2">
    <location>
        <begin position="41"/>
        <end position="60"/>
    </location>
</feature>
<organism evidence="4">
    <name type="scientific">Streptomyces haneummycinicus</name>
    <dbReference type="NCBI Taxonomy" id="3074435"/>
    <lineage>
        <taxon>Bacteria</taxon>
        <taxon>Bacillati</taxon>
        <taxon>Actinomycetota</taxon>
        <taxon>Actinomycetes</taxon>
        <taxon>Kitasatosporales</taxon>
        <taxon>Streptomycetaceae</taxon>
        <taxon>Streptomyces</taxon>
    </lineage>
</organism>
<dbReference type="PROSITE" id="PS50977">
    <property type="entry name" value="HTH_TETR_2"/>
    <property type="match status" value="1"/>
</dbReference>
<feature type="domain" description="HTH tetR-type" evidence="3">
    <location>
        <begin position="18"/>
        <end position="78"/>
    </location>
</feature>
<dbReference type="AlphaFoldDB" id="A0AAT9H8N4"/>
<dbReference type="PRINTS" id="PR00455">
    <property type="entry name" value="HTHTETR"/>
</dbReference>
<gene>
    <name evidence="4" type="ORF">SHKM778_01830</name>
</gene>
<reference evidence="4" key="1">
    <citation type="submission" date="2024-06" db="EMBL/GenBank/DDBJ databases">
        <authorList>
            <consortium name="consrtm"/>
            <person name="Uemura M."/>
            <person name="Terahara T."/>
        </authorList>
    </citation>
    <scope>NUCLEOTIDE SEQUENCE</scope>
    <source>
        <strain evidence="4">KM77-8</strain>
    </source>
</reference>
<keyword evidence="1 2" id="KW-0238">DNA-binding</keyword>
<evidence type="ECO:0000256" key="2">
    <source>
        <dbReference type="PROSITE-ProRule" id="PRU00335"/>
    </source>
</evidence>
<sequence length="239" mass="25839">MASPEAGKPPTRRQAAAQETRQKLLHAALENFSRRPYGEVTVGDIARTAGVAHGLLSHHFKGKESLYAEAVREVDRQLRAATKFASEGPVIDRLRQHLTAHLRYLAEHEDAALNLILRRAQATDLASAAFESTREEGVRTICALLGLDADDPVLLLSVRGFGAACDEMALHWLRNSRPVEIGALAEAWIALLAGSIRAAYGIAPHPALRKALHTLGYGSVPSTADLMTEGTPDDCRSVI</sequence>
<accession>A0AAT9H8N4</accession>